<sequence length="69" mass="7568">MIKSFVVASIIGGLSTYGMLNYFFPNNFNSKIFGISTKQIMILDGVLIGIYAGLIYEGYSPLNSPLKIL</sequence>
<feature type="transmembrane region" description="Helical" evidence="1">
    <location>
        <begin position="6"/>
        <end position="24"/>
    </location>
</feature>
<proteinExistence type="predicted"/>
<keyword evidence="1" id="KW-0472">Membrane</keyword>
<feature type="transmembrane region" description="Helical" evidence="1">
    <location>
        <begin position="40"/>
        <end position="59"/>
    </location>
</feature>
<evidence type="ECO:0000256" key="1">
    <source>
        <dbReference type="SAM" id="Phobius"/>
    </source>
</evidence>
<accession>H2EE18</accession>
<protein>
    <submittedName>
        <fullName evidence="2">Uncharacterized protein</fullName>
    </submittedName>
</protein>
<evidence type="ECO:0000313" key="2">
    <source>
        <dbReference type="EMBL" id="AEX62641.1"/>
    </source>
</evidence>
<name>H2EE18_9VIRU</name>
<keyword evidence="1" id="KW-1133">Transmembrane helix</keyword>
<reference evidence="2" key="1">
    <citation type="submission" date="2011-10" db="EMBL/GenBank/DDBJ databases">
        <title>Provirophages and transpovirons: unique mobilome of giant viruses.</title>
        <authorList>
            <person name="Desnues C."/>
            <person name="LaScola B."/>
            <person name="Yutin N."/>
            <person name="Fournous G."/>
            <person name="Koonin E."/>
            <person name="Raoult D."/>
        </authorList>
    </citation>
    <scope>NUCLEOTIDE SEQUENCE</scope>
    <source>
        <strain evidence="2">Mv13-mv</strain>
    </source>
</reference>
<keyword evidence="1" id="KW-0812">Transmembrane</keyword>
<organism evidence="2">
    <name type="scientific">Moumouvirus sp. 'Monve'</name>
    <dbReference type="NCBI Taxonomy" id="1128131"/>
    <lineage>
        <taxon>Viruses</taxon>
        <taxon>Varidnaviria</taxon>
        <taxon>Bamfordvirae</taxon>
        <taxon>Nucleocytoviricota</taxon>
        <taxon>Megaviricetes</taxon>
        <taxon>Imitervirales</taxon>
        <taxon>Mimiviridae</taxon>
        <taxon>Megamimivirinae</taxon>
        <taxon>Moumouvirus</taxon>
    </lineage>
</organism>
<gene>
    <name evidence="2" type="ORF">mv_L436</name>
</gene>
<dbReference type="EMBL" id="JN885998">
    <property type="protein sequence ID" value="AEX62641.1"/>
    <property type="molecule type" value="Genomic_DNA"/>
</dbReference>